<comment type="caution">
    <text evidence="2">The sequence shown here is derived from an EMBL/GenBank/DDBJ whole genome shotgun (WGS) entry which is preliminary data.</text>
</comment>
<evidence type="ECO:0000259" key="1">
    <source>
        <dbReference type="PROSITE" id="PS50995"/>
    </source>
</evidence>
<feature type="domain" description="HTH marR-type" evidence="1">
    <location>
        <begin position="1"/>
        <end position="132"/>
    </location>
</feature>
<dbReference type="Proteomes" id="UP000278907">
    <property type="component" value="Unassembled WGS sequence"/>
</dbReference>
<keyword evidence="3" id="KW-1185">Reference proteome</keyword>
<protein>
    <submittedName>
        <fullName evidence="2">MarR family transcriptional regulator</fullName>
    </submittedName>
</protein>
<proteinExistence type="predicted"/>
<dbReference type="PRINTS" id="PR00598">
    <property type="entry name" value="HTHMARR"/>
</dbReference>
<accession>A0ABX9QQP1</accession>
<evidence type="ECO:0000313" key="3">
    <source>
        <dbReference type="Proteomes" id="UP000278907"/>
    </source>
</evidence>
<sequence length="132" mass="14576">MDPAKIWSLNYRLLMSVISSVGSDVAALGLETKELFVLSEVEEHPYPAELAATLSMPKPTVTVYVKRLEAAGFVRREIDATDLRRHRLQLTPAGRKVMTRGLALLSEAFGARLGRLSAAQQAELRTLLEKLS</sequence>
<dbReference type="InterPro" id="IPR000835">
    <property type="entry name" value="HTH_MarR-typ"/>
</dbReference>
<dbReference type="SUPFAM" id="SSF46785">
    <property type="entry name" value="Winged helix' DNA-binding domain"/>
    <property type="match status" value="1"/>
</dbReference>
<dbReference type="InterPro" id="IPR039422">
    <property type="entry name" value="MarR/SlyA-like"/>
</dbReference>
<dbReference type="Gene3D" id="1.10.10.10">
    <property type="entry name" value="Winged helix-like DNA-binding domain superfamily/Winged helix DNA-binding domain"/>
    <property type="match status" value="1"/>
</dbReference>
<dbReference type="EMBL" id="RAWI01000028">
    <property type="protein sequence ID" value="RKI14544.1"/>
    <property type="molecule type" value="Genomic_DNA"/>
</dbReference>
<reference evidence="2 3" key="1">
    <citation type="submission" date="2018-09" db="EMBL/GenBank/DDBJ databases">
        <authorList>
            <person name="Livingstone P.G."/>
            <person name="Whitworth D.E."/>
        </authorList>
    </citation>
    <scope>NUCLEOTIDE SEQUENCE [LARGE SCALE GENOMIC DNA]</scope>
    <source>
        <strain evidence="2 3">CA031B</strain>
    </source>
</reference>
<gene>
    <name evidence="2" type="ORF">D7Y13_05995</name>
</gene>
<dbReference type="PANTHER" id="PTHR33164:SF43">
    <property type="entry name" value="HTH-TYPE TRANSCRIPTIONAL REPRESSOR YETL"/>
    <property type="match status" value="1"/>
</dbReference>
<dbReference type="SMART" id="SM00347">
    <property type="entry name" value="HTH_MARR"/>
    <property type="match status" value="1"/>
</dbReference>
<name>A0ABX9QQP1_9BACT</name>
<dbReference type="InterPro" id="IPR036388">
    <property type="entry name" value="WH-like_DNA-bd_sf"/>
</dbReference>
<dbReference type="InterPro" id="IPR036390">
    <property type="entry name" value="WH_DNA-bd_sf"/>
</dbReference>
<organism evidence="2 3">
    <name type="scientific">Corallococcus praedator</name>
    <dbReference type="NCBI Taxonomy" id="2316724"/>
    <lineage>
        <taxon>Bacteria</taxon>
        <taxon>Pseudomonadati</taxon>
        <taxon>Myxococcota</taxon>
        <taxon>Myxococcia</taxon>
        <taxon>Myxococcales</taxon>
        <taxon>Cystobacterineae</taxon>
        <taxon>Myxococcaceae</taxon>
        <taxon>Corallococcus</taxon>
    </lineage>
</organism>
<evidence type="ECO:0000313" key="2">
    <source>
        <dbReference type="EMBL" id="RKI14544.1"/>
    </source>
</evidence>
<dbReference type="PANTHER" id="PTHR33164">
    <property type="entry name" value="TRANSCRIPTIONAL REGULATOR, MARR FAMILY"/>
    <property type="match status" value="1"/>
</dbReference>
<dbReference type="Pfam" id="PF12802">
    <property type="entry name" value="MarR_2"/>
    <property type="match status" value="1"/>
</dbReference>
<dbReference type="PROSITE" id="PS50995">
    <property type="entry name" value="HTH_MARR_2"/>
    <property type="match status" value="1"/>
</dbReference>